<protein>
    <recommendedName>
        <fullName evidence="4">PH domain-containing protein</fullName>
    </recommendedName>
</protein>
<keyword evidence="1" id="KW-1133">Transmembrane helix</keyword>
<keyword evidence="1" id="KW-0472">Membrane</keyword>
<dbReference type="Proteomes" id="UP000770785">
    <property type="component" value="Unassembled WGS sequence"/>
</dbReference>
<dbReference type="EMBL" id="JAATJH010000002">
    <property type="protein sequence ID" value="NJC26074.1"/>
    <property type="molecule type" value="Genomic_DNA"/>
</dbReference>
<name>A0ABX0XAU3_9BACT</name>
<evidence type="ECO:0008006" key="4">
    <source>
        <dbReference type="Google" id="ProtNLM"/>
    </source>
</evidence>
<sequence length="150" mass="17491">MYRLSSNATLFLKLFVPVFWTTILAALTIVAWFVRDNLFEGSLLTSFRYGTLFALVLAVISFLVLLWPLKRVETDGEKVYVSNYFRTAFYRWDQDVESFTETRFLFFRFATIRLNGVGSFGRKMRFLVDKSLLDNFKEELPGVLPHSEAT</sequence>
<feature type="transmembrane region" description="Helical" evidence="1">
    <location>
        <begin position="46"/>
        <end position="69"/>
    </location>
</feature>
<reference evidence="2 3" key="1">
    <citation type="submission" date="2020-03" db="EMBL/GenBank/DDBJ databases">
        <title>Genomic Encyclopedia of Type Strains, Phase IV (KMG-IV): sequencing the most valuable type-strain genomes for metagenomic binning, comparative biology and taxonomic classification.</title>
        <authorList>
            <person name="Goeker M."/>
        </authorList>
    </citation>
    <scope>NUCLEOTIDE SEQUENCE [LARGE SCALE GENOMIC DNA]</scope>
    <source>
        <strain evidence="2 3">DSM 105096</strain>
    </source>
</reference>
<evidence type="ECO:0000313" key="3">
    <source>
        <dbReference type="Proteomes" id="UP000770785"/>
    </source>
</evidence>
<comment type="caution">
    <text evidence="2">The sequence shown here is derived from an EMBL/GenBank/DDBJ whole genome shotgun (WGS) entry which is preliminary data.</text>
</comment>
<organism evidence="2 3">
    <name type="scientific">Neolewinella antarctica</name>
    <dbReference type="NCBI Taxonomy" id="442734"/>
    <lineage>
        <taxon>Bacteria</taxon>
        <taxon>Pseudomonadati</taxon>
        <taxon>Bacteroidota</taxon>
        <taxon>Saprospiria</taxon>
        <taxon>Saprospirales</taxon>
        <taxon>Lewinellaceae</taxon>
        <taxon>Neolewinella</taxon>
    </lineage>
</organism>
<keyword evidence="3" id="KW-1185">Reference proteome</keyword>
<keyword evidence="1" id="KW-0812">Transmembrane</keyword>
<gene>
    <name evidence="2" type="ORF">GGR27_001573</name>
</gene>
<dbReference type="RefSeq" id="WP_168036835.1">
    <property type="nucleotide sequence ID" value="NZ_JAATJH010000002.1"/>
</dbReference>
<feature type="transmembrane region" description="Helical" evidence="1">
    <location>
        <begin position="12"/>
        <end position="34"/>
    </location>
</feature>
<evidence type="ECO:0000256" key="1">
    <source>
        <dbReference type="SAM" id="Phobius"/>
    </source>
</evidence>
<evidence type="ECO:0000313" key="2">
    <source>
        <dbReference type="EMBL" id="NJC26074.1"/>
    </source>
</evidence>
<proteinExistence type="predicted"/>
<accession>A0ABX0XAU3</accession>